<evidence type="ECO:0000259" key="8">
    <source>
        <dbReference type="Pfam" id="PF00828"/>
    </source>
</evidence>
<keyword evidence="5" id="KW-0699">rRNA-binding</keyword>
<feature type="compositionally biased region" description="Gly residues" evidence="7">
    <location>
        <begin position="23"/>
        <end position="33"/>
    </location>
</feature>
<keyword evidence="3 5" id="KW-0687">Ribonucleoprotein</keyword>
<protein>
    <recommendedName>
        <fullName evidence="4 5">Large ribosomal subunit protein uL15</fullName>
    </recommendedName>
</protein>
<evidence type="ECO:0000256" key="7">
    <source>
        <dbReference type="SAM" id="MobiDB-lite"/>
    </source>
</evidence>
<sequence length="141" mass="15225">MVSRTNKFRGRSRYHGRGKKAGRGAGMRGGRGNAGLNKHRAMTRIKYMPRHYGMHGFNRDPSLRVRHVTCNVSALADLAGDADNVDLSEHGIDKLLGSGQINSAIHVTVEHASAKAVAKVEAAGGSVTVDDGDEFGEWEEE</sequence>
<comment type="function">
    <text evidence="5">Binds to the 23S rRNA.</text>
</comment>
<feature type="domain" description="Large ribosomal subunit protein uL15/eL18" evidence="8">
    <location>
        <begin position="71"/>
        <end position="128"/>
    </location>
</feature>
<keyword evidence="2 5" id="KW-0689">Ribosomal protein</keyword>
<reference evidence="9" key="1">
    <citation type="journal article" date="2006" name="Nature">
        <title>Proteorhodopsin lateral gene transfer between marine planktonic Bacteria and Archaea.</title>
        <authorList>
            <person name="Frigaard N.U."/>
            <person name="Martinez A."/>
            <person name="Mincer T.J."/>
            <person name="DeLong E.F."/>
        </authorList>
    </citation>
    <scope>NUCLEOTIDE SEQUENCE</scope>
</reference>
<dbReference type="Gene3D" id="3.100.10.10">
    <property type="match status" value="1"/>
</dbReference>
<dbReference type="InterPro" id="IPR001196">
    <property type="entry name" value="Ribosomal_uL15_CS"/>
</dbReference>
<dbReference type="GO" id="GO:0015934">
    <property type="term" value="C:large ribosomal subunit"/>
    <property type="evidence" value="ECO:0007669"/>
    <property type="project" value="InterPro"/>
</dbReference>
<evidence type="ECO:0000256" key="2">
    <source>
        <dbReference type="ARBA" id="ARBA00022980"/>
    </source>
</evidence>
<dbReference type="GO" id="GO:0019843">
    <property type="term" value="F:rRNA binding"/>
    <property type="evidence" value="ECO:0007669"/>
    <property type="project" value="UniProtKB-UniRule"/>
</dbReference>
<dbReference type="InterPro" id="IPR021131">
    <property type="entry name" value="Ribosomal_uL15/eL18"/>
</dbReference>
<comment type="similarity">
    <text evidence="1 5 6">Belongs to the universal ribosomal protein uL15 family.</text>
</comment>
<dbReference type="InterPro" id="IPR036227">
    <property type="entry name" value="Ribosomal_uL15/eL18_sf"/>
</dbReference>
<dbReference type="Gene3D" id="4.10.990.10">
    <property type="match status" value="1"/>
</dbReference>
<dbReference type="GO" id="GO:0003735">
    <property type="term" value="F:structural constituent of ribosome"/>
    <property type="evidence" value="ECO:0007669"/>
    <property type="project" value="InterPro"/>
</dbReference>
<name>Q2QAQ8_9ARCH</name>
<dbReference type="Pfam" id="PF00828">
    <property type="entry name" value="Ribosomal_L27A"/>
    <property type="match status" value="1"/>
</dbReference>
<evidence type="ECO:0000256" key="4">
    <source>
        <dbReference type="ARBA" id="ARBA00035200"/>
    </source>
</evidence>
<dbReference type="InterPro" id="IPR030878">
    <property type="entry name" value="Ribosomal_uL15"/>
</dbReference>
<organism evidence="9">
    <name type="scientific">uncultured marine group II euryarchaeote HF70_59C08</name>
    <dbReference type="NCBI Taxonomy" id="347540"/>
    <lineage>
        <taxon>Archaea</taxon>
        <taxon>Methanobacteriati</taxon>
        <taxon>Thermoplasmatota</taxon>
        <taxon>Candidatus Poseidoniia</taxon>
        <taxon>Candidatus Poseidoniales</taxon>
        <taxon>environmental samples</taxon>
    </lineage>
</organism>
<evidence type="ECO:0000256" key="6">
    <source>
        <dbReference type="RuleBase" id="RU003888"/>
    </source>
</evidence>
<dbReference type="GO" id="GO:0006412">
    <property type="term" value="P:translation"/>
    <property type="evidence" value="ECO:0007669"/>
    <property type="project" value="UniProtKB-UniRule"/>
</dbReference>
<dbReference type="EMBL" id="DQ156348">
    <property type="protein sequence ID" value="ABA61388.1"/>
    <property type="molecule type" value="Genomic_DNA"/>
</dbReference>
<proteinExistence type="inferred from homology"/>
<evidence type="ECO:0000256" key="3">
    <source>
        <dbReference type="ARBA" id="ARBA00023274"/>
    </source>
</evidence>
<dbReference type="InterPro" id="IPR027386">
    <property type="entry name" value="Rbsml_uL15_N"/>
</dbReference>
<accession>Q2QAQ8</accession>
<dbReference type="PROSITE" id="PS00475">
    <property type="entry name" value="RIBOSOMAL_L15"/>
    <property type="match status" value="1"/>
</dbReference>
<evidence type="ECO:0000313" key="9">
    <source>
        <dbReference type="EMBL" id="ABA61388.1"/>
    </source>
</evidence>
<dbReference type="AlphaFoldDB" id="Q2QAQ8"/>
<comment type="subunit">
    <text evidence="5">Part of the 50S ribosomal subunit.</text>
</comment>
<keyword evidence="5" id="KW-0694">RNA-binding</keyword>
<feature type="region of interest" description="Disordered" evidence="7">
    <location>
        <begin position="1"/>
        <end position="35"/>
    </location>
</feature>
<evidence type="ECO:0000256" key="5">
    <source>
        <dbReference type="HAMAP-Rule" id="MF_01341"/>
    </source>
</evidence>
<gene>
    <name evidence="5" type="primary">rpl15</name>
</gene>
<feature type="compositionally biased region" description="Basic residues" evidence="7">
    <location>
        <begin position="1"/>
        <end position="22"/>
    </location>
</feature>
<dbReference type="SUPFAM" id="SSF52080">
    <property type="entry name" value="Ribosomal proteins L15p and L18e"/>
    <property type="match status" value="1"/>
</dbReference>
<dbReference type="HAMAP" id="MF_01341">
    <property type="entry name" value="Ribosomal_uL15"/>
    <property type="match status" value="1"/>
</dbReference>
<evidence type="ECO:0000256" key="1">
    <source>
        <dbReference type="ARBA" id="ARBA00007320"/>
    </source>
</evidence>